<evidence type="ECO:0000256" key="2">
    <source>
        <dbReference type="ARBA" id="ARBA00022679"/>
    </source>
</evidence>
<comment type="catalytic activity">
    <reaction evidence="3">
        <text>thymidine + phosphate = 2-deoxy-alpha-D-ribose 1-phosphate + thymine</text>
        <dbReference type="Rhea" id="RHEA:16037"/>
        <dbReference type="ChEBI" id="CHEBI:17748"/>
        <dbReference type="ChEBI" id="CHEBI:17821"/>
        <dbReference type="ChEBI" id="CHEBI:43474"/>
        <dbReference type="ChEBI" id="CHEBI:57259"/>
        <dbReference type="EC" id="2.4.2.2"/>
    </reaction>
</comment>
<dbReference type="EC" id="2.4.2.1" evidence="3"/>
<dbReference type="GO" id="GO:0004731">
    <property type="term" value="F:purine-nucleoside phosphorylase activity"/>
    <property type="evidence" value="ECO:0007669"/>
    <property type="project" value="UniProtKB-UniRule"/>
</dbReference>
<evidence type="ECO:0000256" key="1">
    <source>
        <dbReference type="ARBA" id="ARBA00022676"/>
    </source>
</evidence>
<comment type="catalytic activity">
    <reaction evidence="3">
        <text>xanthosine + phosphate = alpha-D-ribose 1-phosphate + xanthine</text>
        <dbReference type="Rhea" id="RHEA:27638"/>
        <dbReference type="ChEBI" id="CHEBI:17712"/>
        <dbReference type="ChEBI" id="CHEBI:18107"/>
        <dbReference type="ChEBI" id="CHEBI:43474"/>
        <dbReference type="ChEBI" id="CHEBI:57720"/>
        <dbReference type="EC" id="2.4.2.1"/>
    </reaction>
</comment>
<keyword evidence="1 3" id="KW-0328">Glycosyltransferase</keyword>
<dbReference type="CDD" id="cd20296">
    <property type="entry name" value="cupin_PpnP-like"/>
    <property type="match status" value="1"/>
</dbReference>
<organism evidence="4 5">
    <name type="scientific">Haloferula luteola</name>
    <dbReference type="NCBI Taxonomy" id="595692"/>
    <lineage>
        <taxon>Bacteria</taxon>
        <taxon>Pseudomonadati</taxon>
        <taxon>Verrucomicrobiota</taxon>
        <taxon>Verrucomicrobiia</taxon>
        <taxon>Verrucomicrobiales</taxon>
        <taxon>Verrucomicrobiaceae</taxon>
        <taxon>Haloferula</taxon>
    </lineage>
</organism>
<accession>A0A840UZG0</accession>
<keyword evidence="5" id="KW-1185">Reference proteome</keyword>
<comment type="similarity">
    <text evidence="3">Belongs to the nucleoside phosphorylase PpnP family.</text>
</comment>
<evidence type="ECO:0000313" key="5">
    <source>
        <dbReference type="Proteomes" id="UP000557717"/>
    </source>
</evidence>
<comment type="catalytic activity">
    <reaction evidence="3">
        <text>cytidine + phosphate = cytosine + alpha-D-ribose 1-phosphate</text>
        <dbReference type="Rhea" id="RHEA:52540"/>
        <dbReference type="ChEBI" id="CHEBI:16040"/>
        <dbReference type="ChEBI" id="CHEBI:17562"/>
        <dbReference type="ChEBI" id="CHEBI:43474"/>
        <dbReference type="ChEBI" id="CHEBI:57720"/>
        <dbReference type="EC" id="2.4.2.2"/>
    </reaction>
</comment>
<keyword evidence="2 3" id="KW-0808">Transferase</keyword>
<dbReference type="InterPro" id="IPR009664">
    <property type="entry name" value="Ppnp"/>
</dbReference>
<dbReference type="HAMAP" id="MF_01537">
    <property type="entry name" value="Nucleos_phosphorylase_PpnP"/>
    <property type="match status" value="1"/>
</dbReference>
<dbReference type="PANTHER" id="PTHR36540:SF1">
    <property type="entry name" value="PYRIMIDINE_PURINE NUCLEOSIDE PHOSPHORYLASE"/>
    <property type="match status" value="1"/>
</dbReference>
<dbReference type="GO" id="GO:0016154">
    <property type="term" value="F:pyrimidine-nucleoside phosphorylase activity"/>
    <property type="evidence" value="ECO:0007669"/>
    <property type="project" value="UniProtKB-UniRule"/>
</dbReference>
<dbReference type="RefSeq" id="WP_184017092.1">
    <property type="nucleotide sequence ID" value="NZ_JACHFD010000005.1"/>
</dbReference>
<dbReference type="SUPFAM" id="SSF51182">
    <property type="entry name" value="RmlC-like cupins"/>
    <property type="match status" value="1"/>
</dbReference>
<dbReference type="Gene3D" id="2.60.120.10">
    <property type="entry name" value="Jelly Rolls"/>
    <property type="match status" value="1"/>
</dbReference>
<dbReference type="EMBL" id="JACHFD010000005">
    <property type="protein sequence ID" value="MBB5351162.1"/>
    <property type="molecule type" value="Genomic_DNA"/>
</dbReference>
<evidence type="ECO:0000256" key="3">
    <source>
        <dbReference type="HAMAP-Rule" id="MF_01537"/>
    </source>
</evidence>
<dbReference type="PANTHER" id="PTHR36540">
    <property type="entry name" value="PYRIMIDINE/PURINE NUCLEOSIDE PHOSPHORYLASE"/>
    <property type="match status" value="1"/>
</dbReference>
<protein>
    <recommendedName>
        <fullName evidence="3">Pyrimidine/purine nucleoside phosphorylase</fullName>
        <ecNumber evidence="3">2.4.2.1</ecNumber>
        <ecNumber evidence="3">2.4.2.2</ecNumber>
    </recommendedName>
    <alternativeName>
        <fullName evidence="3">Adenosine phosphorylase</fullName>
    </alternativeName>
    <alternativeName>
        <fullName evidence="3">Cytidine phosphorylase</fullName>
    </alternativeName>
    <alternativeName>
        <fullName evidence="3">Guanosine phosphorylase</fullName>
    </alternativeName>
    <alternativeName>
        <fullName evidence="3">Inosine phosphorylase</fullName>
    </alternativeName>
    <alternativeName>
        <fullName evidence="3">Thymidine phosphorylase</fullName>
    </alternativeName>
    <alternativeName>
        <fullName evidence="3">Uridine phosphorylase</fullName>
    </alternativeName>
    <alternativeName>
        <fullName evidence="3">Xanthosine phosphorylase</fullName>
    </alternativeName>
</protein>
<proteinExistence type="inferred from homology"/>
<comment type="catalytic activity">
    <reaction evidence="3">
        <text>adenosine + phosphate = alpha-D-ribose 1-phosphate + adenine</text>
        <dbReference type="Rhea" id="RHEA:27642"/>
        <dbReference type="ChEBI" id="CHEBI:16335"/>
        <dbReference type="ChEBI" id="CHEBI:16708"/>
        <dbReference type="ChEBI" id="CHEBI:43474"/>
        <dbReference type="ChEBI" id="CHEBI:57720"/>
        <dbReference type="EC" id="2.4.2.1"/>
    </reaction>
</comment>
<dbReference type="GO" id="GO:0005829">
    <property type="term" value="C:cytosol"/>
    <property type="evidence" value="ECO:0007669"/>
    <property type="project" value="TreeGrafter"/>
</dbReference>
<name>A0A840UZG0_9BACT</name>
<comment type="catalytic activity">
    <reaction evidence="3">
        <text>guanosine + phosphate = alpha-D-ribose 1-phosphate + guanine</text>
        <dbReference type="Rhea" id="RHEA:13233"/>
        <dbReference type="ChEBI" id="CHEBI:16235"/>
        <dbReference type="ChEBI" id="CHEBI:16750"/>
        <dbReference type="ChEBI" id="CHEBI:43474"/>
        <dbReference type="ChEBI" id="CHEBI:57720"/>
        <dbReference type="EC" id="2.4.2.1"/>
    </reaction>
</comment>
<dbReference type="Proteomes" id="UP000557717">
    <property type="component" value="Unassembled WGS sequence"/>
</dbReference>
<comment type="function">
    <text evidence="3">Catalyzes the phosphorolysis of diverse nucleosides, yielding D-ribose 1-phosphate and the respective free bases. Can use uridine, adenosine, guanosine, cytidine, thymidine, inosine and xanthosine as substrates. Also catalyzes the reverse reactions.</text>
</comment>
<sequence length="103" mass="10785">MEFPNVTALAQANVYFDGKVISHTLLTASGEKKTLGVILPGSYHFGTDAPERMDIVAGSCSHVLDGTESSIATTAGSAFEVPGKSGFTITVEGEPCHYVCSFL</sequence>
<gene>
    <name evidence="3" type="primary">ppnP</name>
    <name evidence="4" type="ORF">HNR46_001396</name>
</gene>
<dbReference type="EC" id="2.4.2.2" evidence="3"/>
<comment type="catalytic activity">
    <reaction evidence="3">
        <text>a purine D-ribonucleoside + phosphate = a purine nucleobase + alpha-D-ribose 1-phosphate</text>
        <dbReference type="Rhea" id="RHEA:19805"/>
        <dbReference type="ChEBI" id="CHEBI:26386"/>
        <dbReference type="ChEBI" id="CHEBI:43474"/>
        <dbReference type="ChEBI" id="CHEBI:57720"/>
        <dbReference type="ChEBI" id="CHEBI:142355"/>
        <dbReference type="EC" id="2.4.2.1"/>
    </reaction>
</comment>
<comment type="caution">
    <text evidence="4">The sequence shown here is derived from an EMBL/GenBank/DDBJ whole genome shotgun (WGS) entry which is preliminary data.</text>
</comment>
<dbReference type="InterPro" id="IPR011051">
    <property type="entry name" value="RmlC_Cupin_sf"/>
</dbReference>
<dbReference type="InterPro" id="IPR014710">
    <property type="entry name" value="RmlC-like_jellyroll"/>
</dbReference>
<dbReference type="Pfam" id="PF06865">
    <property type="entry name" value="Ppnp"/>
    <property type="match status" value="1"/>
</dbReference>
<comment type="catalytic activity">
    <reaction evidence="3">
        <text>inosine + phosphate = alpha-D-ribose 1-phosphate + hypoxanthine</text>
        <dbReference type="Rhea" id="RHEA:27646"/>
        <dbReference type="ChEBI" id="CHEBI:17368"/>
        <dbReference type="ChEBI" id="CHEBI:17596"/>
        <dbReference type="ChEBI" id="CHEBI:43474"/>
        <dbReference type="ChEBI" id="CHEBI:57720"/>
        <dbReference type="EC" id="2.4.2.1"/>
    </reaction>
</comment>
<dbReference type="AlphaFoldDB" id="A0A840UZG0"/>
<comment type="catalytic activity">
    <reaction evidence="3">
        <text>uridine + phosphate = alpha-D-ribose 1-phosphate + uracil</text>
        <dbReference type="Rhea" id="RHEA:24388"/>
        <dbReference type="ChEBI" id="CHEBI:16704"/>
        <dbReference type="ChEBI" id="CHEBI:17568"/>
        <dbReference type="ChEBI" id="CHEBI:43474"/>
        <dbReference type="ChEBI" id="CHEBI:57720"/>
        <dbReference type="EC" id="2.4.2.2"/>
    </reaction>
</comment>
<evidence type="ECO:0000313" key="4">
    <source>
        <dbReference type="EMBL" id="MBB5351162.1"/>
    </source>
</evidence>
<reference evidence="4 5" key="1">
    <citation type="submission" date="2020-08" db="EMBL/GenBank/DDBJ databases">
        <title>Genomic Encyclopedia of Type Strains, Phase IV (KMG-IV): sequencing the most valuable type-strain genomes for metagenomic binning, comparative biology and taxonomic classification.</title>
        <authorList>
            <person name="Goeker M."/>
        </authorList>
    </citation>
    <scope>NUCLEOTIDE SEQUENCE [LARGE SCALE GENOMIC DNA]</scope>
    <source>
        <strain evidence="4 5">YC6886</strain>
    </source>
</reference>